<feature type="non-terminal residue" evidence="3">
    <location>
        <position position="1"/>
    </location>
</feature>
<evidence type="ECO:0000313" key="4">
    <source>
        <dbReference type="Proteomes" id="UP000824540"/>
    </source>
</evidence>
<accession>A0A8T2MNQ9</accession>
<comment type="caution">
    <text evidence="3">The sequence shown here is derived from an EMBL/GenBank/DDBJ whole genome shotgun (WGS) entry which is preliminary data.</text>
</comment>
<dbReference type="InterPro" id="IPR016187">
    <property type="entry name" value="CTDL_fold"/>
</dbReference>
<reference evidence="3" key="1">
    <citation type="thesis" date="2021" institute="BYU ScholarsArchive" country="Provo, UT, USA">
        <title>Applications of and Algorithms for Genome Assembly and Genomic Analyses with an Emphasis on Marine Teleosts.</title>
        <authorList>
            <person name="Pickett B.D."/>
        </authorList>
    </citation>
    <scope>NUCLEOTIDE SEQUENCE</scope>
    <source>
        <strain evidence="3">HI-2016</strain>
    </source>
</reference>
<proteinExistence type="predicted"/>
<dbReference type="Pfam" id="PF00059">
    <property type="entry name" value="Lectin_C"/>
    <property type="match status" value="1"/>
</dbReference>
<dbReference type="Gene3D" id="3.10.100.10">
    <property type="entry name" value="Mannose-Binding Protein A, subunit A"/>
    <property type="match status" value="1"/>
</dbReference>
<name>A0A8T2MNQ9_9TELE</name>
<evidence type="ECO:0000256" key="1">
    <source>
        <dbReference type="ARBA" id="ARBA00023157"/>
    </source>
</evidence>
<dbReference type="InterPro" id="IPR018378">
    <property type="entry name" value="C-type_lectin_CS"/>
</dbReference>
<protein>
    <recommendedName>
        <fullName evidence="2">C-type lectin domain-containing protein</fullName>
    </recommendedName>
</protein>
<dbReference type="InterPro" id="IPR001304">
    <property type="entry name" value="C-type_lectin-like"/>
</dbReference>
<dbReference type="EMBL" id="JAFBMS010001013">
    <property type="protein sequence ID" value="KAG9329665.1"/>
    <property type="molecule type" value="Genomic_DNA"/>
</dbReference>
<keyword evidence="1" id="KW-1015">Disulfide bond</keyword>
<dbReference type="InterPro" id="IPR016186">
    <property type="entry name" value="C-type_lectin-like/link_sf"/>
</dbReference>
<evidence type="ECO:0000313" key="3">
    <source>
        <dbReference type="EMBL" id="KAG9329665.1"/>
    </source>
</evidence>
<organism evidence="3 4">
    <name type="scientific">Albula glossodonta</name>
    <name type="common">roundjaw bonefish</name>
    <dbReference type="NCBI Taxonomy" id="121402"/>
    <lineage>
        <taxon>Eukaryota</taxon>
        <taxon>Metazoa</taxon>
        <taxon>Chordata</taxon>
        <taxon>Craniata</taxon>
        <taxon>Vertebrata</taxon>
        <taxon>Euteleostomi</taxon>
        <taxon>Actinopterygii</taxon>
        <taxon>Neopterygii</taxon>
        <taxon>Teleostei</taxon>
        <taxon>Albuliformes</taxon>
        <taxon>Albulidae</taxon>
        <taxon>Albula</taxon>
    </lineage>
</organism>
<dbReference type="Proteomes" id="UP000824540">
    <property type="component" value="Unassembled WGS sequence"/>
</dbReference>
<evidence type="ECO:0000259" key="2">
    <source>
        <dbReference type="PROSITE" id="PS50041"/>
    </source>
</evidence>
<dbReference type="PROSITE" id="PS00615">
    <property type="entry name" value="C_TYPE_LECTIN_1"/>
    <property type="match status" value="1"/>
</dbReference>
<dbReference type="AlphaFoldDB" id="A0A8T2MNQ9"/>
<sequence length="75" mass="8942">DFEDIWIGLTDSEEEGTWRWVDGTTLTSWYWRFNQPDNWYNEDCAAIQPDNGILQSWNDRPCSDEIQWVCEKPAP</sequence>
<dbReference type="PROSITE" id="PS50041">
    <property type="entry name" value="C_TYPE_LECTIN_2"/>
    <property type="match status" value="1"/>
</dbReference>
<dbReference type="PANTHER" id="PTHR22803">
    <property type="entry name" value="MANNOSE, PHOSPHOLIPASE, LECTIN RECEPTOR RELATED"/>
    <property type="match status" value="1"/>
</dbReference>
<gene>
    <name evidence="3" type="ORF">JZ751_003253</name>
</gene>
<dbReference type="SUPFAM" id="SSF56436">
    <property type="entry name" value="C-type lectin-like"/>
    <property type="match status" value="1"/>
</dbReference>
<dbReference type="OrthoDB" id="8950604at2759"/>
<keyword evidence="4" id="KW-1185">Reference proteome</keyword>
<dbReference type="InterPro" id="IPR050111">
    <property type="entry name" value="C-type_lectin/snaclec_domain"/>
</dbReference>
<feature type="domain" description="C-type lectin" evidence="2">
    <location>
        <begin position="1"/>
        <end position="71"/>
    </location>
</feature>